<dbReference type="Proteomes" id="UP000308133">
    <property type="component" value="Unassembled WGS sequence"/>
</dbReference>
<organism evidence="1 2">
    <name type="scientific">Elsinoe australis</name>
    <dbReference type="NCBI Taxonomy" id="40998"/>
    <lineage>
        <taxon>Eukaryota</taxon>
        <taxon>Fungi</taxon>
        <taxon>Dikarya</taxon>
        <taxon>Ascomycota</taxon>
        <taxon>Pezizomycotina</taxon>
        <taxon>Dothideomycetes</taxon>
        <taxon>Dothideomycetidae</taxon>
        <taxon>Myriangiales</taxon>
        <taxon>Elsinoaceae</taxon>
        <taxon>Elsinoe</taxon>
    </lineage>
</organism>
<sequence>MQLTRLALYNCVFSDSLEDLAALLRSLRPLRTFVCVTINTLQRSGTIHATDRVLSALTEQHSDSLEGLSLTELNSFSSWRIVPSFAGLRKLRRLHVDGFLLQLAHREGQSTPPLLPTTLEEVRLHSTSGVRLAAYRMLLEVGKESGVKRFMIDVKEGYRFAYLTYEPLLETAKSLGVEMVL</sequence>
<dbReference type="AlphaFoldDB" id="A0A4U7AQK9"/>
<accession>A0A4U7AQK9</accession>
<dbReference type="EMBL" id="PTQR01000100">
    <property type="protein sequence ID" value="TKX20189.1"/>
    <property type="molecule type" value="Genomic_DNA"/>
</dbReference>
<comment type="caution">
    <text evidence="1">The sequence shown here is derived from an EMBL/GenBank/DDBJ whole genome shotgun (WGS) entry which is preliminary data.</text>
</comment>
<evidence type="ECO:0000313" key="1">
    <source>
        <dbReference type="EMBL" id="TKX20189.1"/>
    </source>
</evidence>
<evidence type="ECO:0000313" key="2">
    <source>
        <dbReference type="Proteomes" id="UP000308133"/>
    </source>
</evidence>
<gene>
    <name evidence="1" type="ORF">C1H76_7690</name>
</gene>
<dbReference type="SUPFAM" id="SSF52047">
    <property type="entry name" value="RNI-like"/>
    <property type="match status" value="1"/>
</dbReference>
<reference evidence="1 2" key="1">
    <citation type="submission" date="2018-02" db="EMBL/GenBank/DDBJ databases">
        <title>Draft genome sequences of Elsinoe sp., causing black scab on jojoba.</title>
        <authorList>
            <person name="Stodart B."/>
            <person name="Jeffress S."/>
            <person name="Ash G."/>
            <person name="Arun Chinnappa K."/>
        </authorList>
    </citation>
    <scope>NUCLEOTIDE SEQUENCE [LARGE SCALE GENOMIC DNA]</scope>
    <source>
        <strain evidence="1 2">Hillstone_2</strain>
    </source>
</reference>
<proteinExistence type="predicted"/>
<protein>
    <submittedName>
        <fullName evidence="1">Uncharacterized protein</fullName>
    </submittedName>
</protein>
<name>A0A4U7AQK9_9PEZI</name>